<proteinExistence type="predicted"/>
<feature type="modified residue" description="4-aspartylphosphate" evidence="2">
    <location>
        <position position="56"/>
    </location>
</feature>
<feature type="domain" description="Response regulatory" evidence="3">
    <location>
        <begin position="5"/>
        <end position="116"/>
    </location>
</feature>
<feature type="domain" description="HTH LytTR-type" evidence="4">
    <location>
        <begin position="136"/>
        <end position="236"/>
    </location>
</feature>
<name>A0A2M9ZM39_9LEPT</name>
<keyword evidence="2" id="KW-0597">Phosphoprotein</keyword>
<reference evidence="7 8" key="1">
    <citation type="submission" date="2017-07" db="EMBL/GenBank/DDBJ databases">
        <title>Leptospira spp. isolated from tropical soils.</title>
        <authorList>
            <person name="Thibeaux R."/>
            <person name="Iraola G."/>
            <person name="Ferres I."/>
            <person name="Bierque E."/>
            <person name="Girault D."/>
            <person name="Soupe-Gilbert M.-E."/>
            <person name="Picardeau M."/>
            <person name="Goarant C."/>
        </authorList>
    </citation>
    <scope>NUCLEOTIDE SEQUENCE [LARGE SCALE GENOMIC DNA]</scope>
    <source>
        <strain evidence="6 8">FH1-B-B1</strain>
        <strain evidence="5 7">FH1-B-C1</strain>
    </source>
</reference>
<organism evidence="6 8">
    <name type="scientific">Leptospira perolatii</name>
    <dbReference type="NCBI Taxonomy" id="2023191"/>
    <lineage>
        <taxon>Bacteria</taxon>
        <taxon>Pseudomonadati</taxon>
        <taxon>Spirochaetota</taxon>
        <taxon>Spirochaetia</taxon>
        <taxon>Leptospirales</taxon>
        <taxon>Leptospiraceae</taxon>
        <taxon>Leptospira</taxon>
    </lineage>
</organism>
<dbReference type="PROSITE" id="PS50930">
    <property type="entry name" value="HTH_LYTTR"/>
    <property type="match status" value="1"/>
</dbReference>
<evidence type="ECO:0000256" key="2">
    <source>
        <dbReference type="PROSITE-ProRule" id="PRU00169"/>
    </source>
</evidence>
<dbReference type="Pfam" id="PF00072">
    <property type="entry name" value="Response_reg"/>
    <property type="match status" value="1"/>
</dbReference>
<gene>
    <name evidence="5" type="ORF">CH360_08950</name>
    <name evidence="6" type="ORF">CH373_11285</name>
</gene>
<dbReference type="RefSeq" id="WP_100713695.1">
    <property type="nucleotide sequence ID" value="NZ_NPDY01000007.1"/>
</dbReference>
<evidence type="ECO:0000313" key="5">
    <source>
        <dbReference type="EMBL" id="PJZ69714.1"/>
    </source>
</evidence>
<dbReference type="Proteomes" id="UP000231990">
    <property type="component" value="Unassembled WGS sequence"/>
</dbReference>
<accession>A0A2M9ZM39</accession>
<dbReference type="Proteomes" id="UP000231962">
    <property type="component" value="Unassembled WGS sequence"/>
</dbReference>
<dbReference type="PANTHER" id="PTHR48111:SF17">
    <property type="entry name" value="TRANSCRIPTIONAL REGULATORY PROTEIN YPDB"/>
    <property type="match status" value="1"/>
</dbReference>
<dbReference type="GO" id="GO:0006355">
    <property type="term" value="P:regulation of DNA-templated transcription"/>
    <property type="evidence" value="ECO:0007669"/>
    <property type="project" value="TreeGrafter"/>
</dbReference>
<evidence type="ECO:0000313" key="7">
    <source>
        <dbReference type="Proteomes" id="UP000231962"/>
    </source>
</evidence>
<dbReference type="Gene3D" id="3.40.50.2300">
    <property type="match status" value="1"/>
</dbReference>
<dbReference type="Pfam" id="PF04397">
    <property type="entry name" value="LytTR"/>
    <property type="match status" value="1"/>
</dbReference>
<dbReference type="AlphaFoldDB" id="A0A2M9ZM39"/>
<comment type="caution">
    <text evidence="6">The sequence shown here is derived from an EMBL/GenBank/DDBJ whole genome shotgun (WGS) entry which is preliminary data.</text>
</comment>
<dbReference type="GO" id="GO:0005829">
    <property type="term" value="C:cytosol"/>
    <property type="evidence" value="ECO:0007669"/>
    <property type="project" value="TreeGrafter"/>
</dbReference>
<evidence type="ECO:0000313" key="8">
    <source>
        <dbReference type="Proteomes" id="UP000231990"/>
    </source>
</evidence>
<dbReference type="SMART" id="SM00448">
    <property type="entry name" value="REC"/>
    <property type="match status" value="1"/>
</dbReference>
<dbReference type="InterPro" id="IPR001789">
    <property type="entry name" value="Sig_transdc_resp-reg_receiver"/>
</dbReference>
<evidence type="ECO:0000259" key="4">
    <source>
        <dbReference type="PROSITE" id="PS50930"/>
    </source>
</evidence>
<evidence type="ECO:0000313" key="6">
    <source>
        <dbReference type="EMBL" id="PJZ73071.1"/>
    </source>
</evidence>
<evidence type="ECO:0008006" key="9">
    <source>
        <dbReference type="Google" id="ProtNLM"/>
    </source>
</evidence>
<dbReference type="GO" id="GO:0000156">
    <property type="term" value="F:phosphorelay response regulator activity"/>
    <property type="evidence" value="ECO:0007669"/>
    <property type="project" value="TreeGrafter"/>
</dbReference>
<dbReference type="OrthoDB" id="9779387at2"/>
<evidence type="ECO:0000259" key="3">
    <source>
        <dbReference type="PROSITE" id="PS50110"/>
    </source>
</evidence>
<dbReference type="InterPro" id="IPR039420">
    <property type="entry name" value="WalR-like"/>
</dbReference>
<dbReference type="GO" id="GO:0032993">
    <property type="term" value="C:protein-DNA complex"/>
    <property type="evidence" value="ECO:0007669"/>
    <property type="project" value="TreeGrafter"/>
</dbReference>
<sequence length="236" mass="26584">MSGHKAVIIEDNAEISRFLEAELQRDGRFESITTIDDGTEGLDVLMRSKVDLVLMDVELPGMSGFDILKNLVNPPYVILVTGYDSYAKEAFDYGTIDYVSKPVNPDRLAISLDRAHALIAKSMTGDKQIVLDTLGTTFKGVKRNIFVTFSNIVYISSNAKHSVLHTINDQIEVIGTLKDVESKLPISRFRRVHKQFVINMEYLSHIEYFSGGSHVAYLKDDEKSQIPVSRIYLHEI</sequence>
<protein>
    <recommendedName>
        <fullName evidence="9">DNA-binding response regulator</fullName>
    </recommendedName>
</protein>
<dbReference type="SUPFAM" id="SSF52172">
    <property type="entry name" value="CheY-like"/>
    <property type="match status" value="1"/>
</dbReference>
<dbReference type="EMBL" id="NPDZ01000006">
    <property type="protein sequence ID" value="PJZ73071.1"/>
    <property type="molecule type" value="Genomic_DNA"/>
</dbReference>
<dbReference type="EMBL" id="NPDY01000007">
    <property type="protein sequence ID" value="PJZ69714.1"/>
    <property type="molecule type" value="Genomic_DNA"/>
</dbReference>
<dbReference type="InterPro" id="IPR007492">
    <property type="entry name" value="LytTR_DNA-bd_dom"/>
</dbReference>
<dbReference type="GO" id="GO:0000976">
    <property type="term" value="F:transcription cis-regulatory region binding"/>
    <property type="evidence" value="ECO:0007669"/>
    <property type="project" value="TreeGrafter"/>
</dbReference>
<keyword evidence="1" id="KW-0238">DNA-binding</keyword>
<dbReference type="PROSITE" id="PS50110">
    <property type="entry name" value="RESPONSE_REGULATORY"/>
    <property type="match status" value="1"/>
</dbReference>
<dbReference type="Gene3D" id="2.40.50.1020">
    <property type="entry name" value="LytTr DNA-binding domain"/>
    <property type="match status" value="1"/>
</dbReference>
<dbReference type="InterPro" id="IPR011006">
    <property type="entry name" value="CheY-like_superfamily"/>
</dbReference>
<keyword evidence="7" id="KW-1185">Reference proteome</keyword>
<evidence type="ECO:0000256" key="1">
    <source>
        <dbReference type="ARBA" id="ARBA00023125"/>
    </source>
</evidence>
<dbReference type="PANTHER" id="PTHR48111">
    <property type="entry name" value="REGULATOR OF RPOS"/>
    <property type="match status" value="1"/>
</dbReference>
<dbReference type="SMART" id="SM00850">
    <property type="entry name" value="LytTR"/>
    <property type="match status" value="1"/>
</dbReference>